<dbReference type="Gene3D" id="3.30.470.20">
    <property type="entry name" value="ATP-grasp fold, B domain"/>
    <property type="match status" value="1"/>
</dbReference>
<dbReference type="Proteomes" id="UP000176244">
    <property type="component" value="Unassembled WGS sequence"/>
</dbReference>
<dbReference type="STRING" id="52694.ACWI_14760"/>
<evidence type="ECO:0000313" key="3">
    <source>
        <dbReference type="EMBL" id="OFV70890.1"/>
    </source>
</evidence>
<dbReference type="Gene3D" id="1.20.80.30">
    <property type="match status" value="1"/>
</dbReference>
<dbReference type="EC" id="2.7.9.1" evidence="3"/>
<comment type="caution">
    <text evidence="3">The sequence shown here is derived from an EMBL/GenBank/DDBJ whole genome shotgun (WGS) entry which is preliminary data.</text>
</comment>
<dbReference type="Pfam" id="PF00391">
    <property type="entry name" value="PEP-utilizers"/>
    <property type="match status" value="1"/>
</dbReference>
<keyword evidence="3" id="KW-0670">Pyruvate</keyword>
<keyword evidence="3" id="KW-0418">Kinase</keyword>
<evidence type="ECO:0000313" key="4">
    <source>
        <dbReference type="Proteomes" id="UP000176244"/>
    </source>
</evidence>
<dbReference type="Gene3D" id="3.30.1490.20">
    <property type="entry name" value="ATP-grasp fold, A domain"/>
    <property type="match status" value="1"/>
</dbReference>
<dbReference type="InterPro" id="IPR008279">
    <property type="entry name" value="PEP-util_enz_mobile_dom"/>
</dbReference>
<evidence type="ECO:0000259" key="2">
    <source>
        <dbReference type="Pfam" id="PF01326"/>
    </source>
</evidence>
<dbReference type="InterPro" id="IPR002192">
    <property type="entry name" value="PPDK_AMP/ATP-bd"/>
</dbReference>
<accession>A0A1F2PHT9</accession>
<reference evidence="3 4" key="1">
    <citation type="submission" date="2015-09" db="EMBL/GenBank/DDBJ databases">
        <title>Genome sequence of Acetobacterium wieringae DSM 1911.</title>
        <authorList>
            <person name="Poehlein A."/>
            <person name="Bengelsdorf F.R."/>
            <person name="Schiel-Bengelsdorf B."/>
            <person name="Duerre P."/>
            <person name="Daniel R."/>
        </authorList>
    </citation>
    <scope>NUCLEOTIDE SEQUENCE [LARGE SCALE GENOMIC DNA]</scope>
    <source>
        <strain evidence="3 4">DSM 1911</strain>
    </source>
</reference>
<dbReference type="SUPFAM" id="SSF56059">
    <property type="entry name" value="Glutathione synthetase ATP-binding domain-like"/>
    <property type="match status" value="1"/>
</dbReference>
<dbReference type="InterPro" id="IPR013815">
    <property type="entry name" value="ATP_grasp_subdomain_1"/>
</dbReference>
<dbReference type="Pfam" id="PF01326">
    <property type="entry name" value="PPDK_N"/>
    <property type="match status" value="1"/>
</dbReference>
<proteinExistence type="predicted"/>
<keyword evidence="3" id="KW-0808">Transferase</keyword>
<feature type="domain" description="Pyruvate phosphate dikinase AMP/ATP-binding" evidence="2">
    <location>
        <begin position="921"/>
        <end position="1148"/>
    </location>
</feature>
<dbReference type="Gene3D" id="3.50.30.10">
    <property type="entry name" value="Phosphohistidine domain"/>
    <property type="match status" value="1"/>
</dbReference>
<dbReference type="GO" id="GO:0016301">
    <property type="term" value="F:kinase activity"/>
    <property type="evidence" value="ECO:0007669"/>
    <property type="project" value="UniProtKB-KW"/>
</dbReference>
<dbReference type="SUPFAM" id="SSF52009">
    <property type="entry name" value="Phosphohistidine domain"/>
    <property type="match status" value="1"/>
</dbReference>
<organism evidence="3 4">
    <name type="scientific">Acetobacterium wieringae</name>
    <dbReference type="NCBI Taxonomy" id="52694"/>
    <lineage>
        <taxon>Bacteria</taxon>
        <taxon>Bacillati</taxon>
        <taxon>Bacillota</taxon>
        <taxon>Clostridia</taxon>
        <taxon>Eubacteriales</taxon>
        <taxon>Eubacteriaceae</taxon>
        <taxon>Acetobacterium</taxon>
    </lineage>
</organism>
<gene>
    <name evidence="3" type="primary">ppdK_2</name>
    <name evidence="3" type="ORF">ACWI_14760</name>
</gene>
<protein>
    <submittedName>
        <fullName evidence="3">Pyruvate, phosphate dikinase</fullName>
        <ecNumber evidence="3">2.7.9.1</ecNumber>
    </submittedName>
</protein>
<dbReference type="GO" id="GO:0050242">
    <property type="term" value="F:pyruvate, phosphate dikinase activity"/>
    <property type="evidence" value="ECO:0007669"/>
    <property type="project" value="UniProtKB-EC"/>
</dbReference>
<dbReference type="RefSeq" id="WP_070370797.1">
    <property type="nucleotide sequence ID" value="NZ_LKEU01000027.1"/>
</dbReference>
<dbReference type="PANTHER" id="PTHR22931">
    <property type="entry name" value="PHOSPHOENOLPYRUVATE DIKINASE-RELATED"/>
    <property type="match status" value="1"/>
</dbReference>
<dbReference type="InterPro" id="IPR010121">
    <property type="entry name" value="Pyruvate_phosphate_dikinase"/>
</dbReference>
<feature type="domain" description="PEP-utilising enzyme mobile" evidence="1">
    <location>
        <begin position="1270"/>
        <end position="1348"/>
    </location>
</feature>
<dbReference type="OrthoDB" id="9765468at2"/>
<dbReference type="EMBL" id="LKEU01000027">
    <property type="protein sequence ID" value="OFV70890.1"/>
    <property type="molecule type" value="Genomic_DNA"/>
</dbReference>
<dbReference type="GO" id="GO:0005524">
    <property type="term" value="F:ATP binding"/>
    <property type="evidence" value="ECO:0007669"/>
    <property type="project" value="InterPro"/>
</dbReference>
<name>A0A1F2PHT9_9FIRM</name>
<evidence type="ECO:0000259" key="1">
    <source>
        <dbReference type="Pfam" id="PF00391"/>
    </source>
</evidence>
<dbReference type="PANTHER" id="PTHR22931:SF9">
    <property type="entry name" value="PYRUVATE, PHOSPHATE DIKINASE 1, CHLOROPLASTIC"/>
    <property type="match status" value="1"/>
</dbReference>
<dbReference type="InterPro" id="IPR036637">
    <property type="entry name" value="Phosphohistidine_dom_sf"/>
</dbReference>
<sequence>MANVFSSKALEANLNQTRETHIEIPEQQQWFGELSKEYWGIHKRTQEFLIELNHKYRNNRYVIESLQTICLGDIWLYHDLPESEQAFTVLVEIIRSVLRSKLKDSQRTLLSQVLIRFMDRLASFDAYPKAVIFLCIDVLKEDMAQHELLYVKNSGVFKIYLNKVAAEPEFAEILEAIVAHLLDQCIDFWEQSSQAEVWFNSRQKLFPHLQATDIEAIGQVFFEALRTRRQQAIHWPELKEQLFFNDIANYFRSFSEKFPTHIETIYYLYYLLHLPGMATLNDHLIYDINRNLGNIFDELDSQDITEFINTIMAEFQELRQEHGDTVLDCLLTLGKEIIATGDRANIDYFTKALIGLGFNAPGKLSLNSDWQILIDSNHVKNIRVWLELIEEDPRAMRELLAALIVNLKLGGIFISDTDLFQRDITRLLNSQITPVYREIKQLARIFPVYFKEIGAEGELRDVTTAIDEASRRKDRLIHFMRKQIHIESNNTHIDLARKIITYWYDGNKEPLKELIPQEIYESLDPQSKWFSRPHDTMIGLCQELETTPVGLLRLDIEAIRAGLHRFGSEQGLDNKRVLDLFRVYFLLLEKYSFEFDDVLAMLSGYSPNLTGDLSELKNCLKQNDQEAAIRQIYQHMNRLKTIILDPRPSEASENIYYKRHIAADIPSMYGEYVEPKFDALGLMYRLERTVAKLMTQITQPFNAEYITAKTFRQIYHILLLFKDGLELDGIVNQGLNSHLDMLKFGLASPSFSIHQYINIFQFMANDIKQIISEYFFDLFEIPMRVIIPQILVAKQEKVVGDERRLYHIESEKFLRDNLSTAFLVQDLDNFITDTISGLRSLMKNYSSSFIESMLTYDPDISFSLLTEATLAIDNPVFLGAKAYFLKKLINYGFHVPPGFVITTEVFRHKETIEGHPDMRRDMDWQIQKHIAMIETITGQTFGSAENPLFFSIRSGSSISLPGAMKTFLNVGMNDEIAAAFSQQQGYGWTAWDCYRRFLQSWGMAYGIDRDVFDRVMLEYKQQWGVTLKINFSPEQMRTIAFSYKMVLTDYQIEIENDPFKQLKQAIGSVLDSWFSESAVYYRDHLQIAKDWGTAVVVQKMVLGNRSARSGTGVVFTSSPFNGCAGINLYGDFALCSQGEDVVSGLVNTLPISEAQRKRDYRDSSLSLESGFPNIYQALTRYAVRLIEEYGFVHQEIEFTFESDNPEDLYILQTRNQNLKKQTAFSSFLPAPNQMELVGHGIGMSSAVLSGLLAFDMADMEGLKRHCPEAKIILVRPDTVPDDIPLIFVCDGLITAKGGVTSHAAVAAASVGKVCIVKCKGLEVNDSTKECTINGHRFKSGDPISIDGGLGNIYKGNYEIGEI</sequence>